<keyword evidence="4" id="KW-0597">Phosphoprotein</keyword>
<feature type="compositionally biased region" description="Polar residues" evidence="9">
    <location>
        <begin position="1"/>
        <end position="20"/>
    </location>
</feature>
<dbReference type="PANTHER" id="PTHR21648">
    <property type="entry name" value="FLAGELLAR RADIAL SPOKE PROTEIN 3"/>
    <property type="match status" value="1"/>
</dbReference>
<dbReference type="InterPro" id="IPR009290">
    <property type="entry name" value="Radial_spoke_3"/>
</dbReference>
<feature type="region of interest" description="Disordered" evidence="9">
    <location>
        <begin position="206"/>
        <end position="234"/>
    </location>
</feature>
<evidence type="ECO:0000256" key="4">
    <source>
        <dbReference type="ARBA" id="ARBA00022553"/>
    </source>
</evidence>
<dbReference type="PANTHER" id="PTHR21648:SF0">
    <property type="entry name" value="RADIAL SPOKE HEAD PROTEIN 3 HOMOLOG"/>
    <property type="match status" value="1"/>
</dbReference>
<evidence type="ECO:0000256" key="5">
    <source>
        <dbReference type="ARBA" id="ARBA00022846"/>
    </source>
</evidence>
<evidence type="ECO:0000256" key="7">
    <source>
        <dbReference type="ARBA" id="ARBA00023212"/>
    </source>
</evidence>
<evidence type="ECO:0000313" key="11">
    <source>
        <dbReference type="Proteomes" id="UP000018721"/>
    </source>
</evidence>
<name>V9EPQ8_PHYNI</name>
<keyword evidence="8" id="KW-0966">Cell projection</keyword>
<dbReference type="AlphaFoldDB" id="V9EPQ8"/>
<feature type="compositionally biased region" description="Polar residues" evidence="9">
    <location>
        <begin position="75"/>
        <end position="92"/>
    </location>
</feature>
<keyword evidence="3" id="KW-0963">Cytoplasm</keyword>
<evidence type="ECO:0000313" key="10">
    <source>
        <dbReference type="EMBL" id="ETI40067.1"/>
    </source>
</evidence>
<dbReference type="EMBL" id="ANIZ01002490">
    <property type="protein sequence ID" value="ETI40067.1"/>
    <property type="molecule type" value="Genomic_DNA"/>
</dbReference>
<dbReference type="Proteomes" id="UP000018721">
    <property type="component" value="Unassembled WGS sequence"/>
</dbReference>
<protein>
    <submittedName>
        <fullName evidence="10">Uncharacterized protein</fullName>
    </submittedName>
</protein>
<evidence type="ECO:0000256" key="9">
    <source>
        <dbReference type="SAM" id="MobiDB-lite"/>
    </source>
</evidence>
<comment type="caution">
    <text evidence="10">The sequence shown here is derived from an EMBL/GenBank/DDBJ whole genome shotgun (WGS) entry which is preliminary data.</text>
</comment>
<evidence type="ECO:0000256" key="3">
    <source>
        <dbReference type="ARBA" id="ARBA00022490"/>
    </source>
</evidence>
<feature type="region of interest" description="Disordered" evidence="9">
    <location>
        <begin position="1"/>
        <end position="92"/>
    </location>
</feature>
<evidence type="ECO:0000256" key="1">
    <source>
        <dbReference type="ARBA" id="ARBA00004611"/>
    </source>
</evidence>
<accession>V9EPQ8</accession>
<dbReference type="OrthoDB" id="313308at2759"/>
<gene>
    <name evidence="10" type="ORF">F443_14385</name>
</gene>
<dbReference type="Pfam" id="PF06098">
    <property type="entry name" value="Radial_spoke_3"/>
    <property type="match status" value="1"/>
</dbReference>
<evidence type="ECO:0000256" key="6">
    <source>
        <dbReference type="ARBA" id="ARBA00023069"/>
    </source>
</evidence>
<sequence>MEQDLSYSYSSKPRPVQTNRGKTRDGGSKPAPTNIMHDPRIPRGSVFAPVNSSRSNEVREKVKRRRSTVIKKRSNNNNKSHPSVFETQAGPSNRFSSISLDANLIEQTQPTPDRESFSQTDEFLPRTQNARNATTNDVFMRPKIGIDTSTQIEDSDGLFDFDVEVKPLLNVLVNKSLAQALLEVKEEQEMQLLHCQHEVLKAEKNDARQAERELEDKAKEANRQKELVKKKKAEQQRHDQIMRKKLFAWQFARPLVSQTIDQATATLQKKGVFYDPILRSLSIWLARDVYEGTDDTIRLRALSTELLNDLIFHGLRRQALFAQLLPNESEAMVRLLLRDPLVLPLPEDASAGTEPLSVTEIGPIALSRADSLEAIESRIEAWILENVGSQVNIPKGGFLSLLQLAKIT</sequence>
<reference evidence="10 11" key="1">
    <citation type="submission" date="2013-11" db="EMBL/GenBank/DDBJ databases">
        <title>The Genome Sequence of Phytophthora parasitica P1569.</title>
        <authorList>
            <consortium name="The Broad Institute Genomics Platform"/>
            <person name="Russ C."/>
            <person name="Tyler B."/>
            <person name="Panabieres F."/>
            <person name="Shan W."/>
            <person name="Tripathy S."/>
            <person name="Grunwald N."/>
            <person name="Machado M."/>
            <person name="Johnson C.S."/>
            <person name="Arredondo F."/>
            <person name="Hong C."/>
            <person name="Coffey M."/>
            <person name="Young S.K."/>
            <person name="Zeng Q."/>
            <person name="Gargeya S."/>
            <person name="Fitzgerald M."/>
            <person name="Abouelleil A."/>
            <person name="Alvarado L."/>
            <person name="Chapman S.B."/>
            <person name="Gainer-Dewar J."/>
            <person name="Goldberg J."/>
            <person name="Griggs A."/>
            <person name="Gujja S."/>
            <person name="Hansen M."/>
            <person name="Howarth C."/>
            <person name="Imamovic A."/>
            <person name="Ireland A."/>
            <person name="Larimer J."/>
            <person name="McCowan C."/>
            <person name="Murphy C."/>
            <person name="Pearson M."/>
            <person name="Poon T.W."/>
            <person name="Priest M."/>
            <person name="Roberts A."/>
            <person name="Saif S."/>
            <person name="Shea T."/>
            <person name="Sykes S."/>
            <person name="Wortman J."/>
            <person name="Nusbaum C."/>
            <person name="Birren B."/>
        </authorList>
    </citation>
    <scope>NUCLEOTIDE SEQUENCE [LARGE SCALE GENOMIC DNA]</scope>
    <source>
        <strain evidence="10 11">P1569</strain>
    </source>
</reference>
<proteinExistence type="inferred from homology"/>
<evidence type="ECO:0000256" key="8">
    <source>
        <dbReference type="ARBA" id="ARBA00023273"/>
    </source>
</evidence>
<comment type="subcellular location">
    <subcellularLocation>
        <location evidence="1">Cytoplasm</location>
        <location evidence="1">Cytoskeleton</location>
        <location evidence="1">Flagellum axoneme</location>
    </subcellularLocation>
</comment>
<keyword evidence="7" id="KW-0206">Cytoskeleton</keyword>
<feature type="compositionally biased region" description="Basic residues" evidence="9">
    <location>
        <begin position="61"/>
        <end position="74"/>
    </location>
</feature>
<keyword evidence="6" id="KW-0969">Cilium</keyword>
<organism evidence="10 11">
    <name type="scientific">Phytophthora nicotianae P1569</name>
    <dbReference type="NCBI Taxonomy" id="1317065"/>
    <lineage>
        <taxon>Eukaryota</taxon>
        <taxon>Sar</taxon>
        <taxon>Stramenopiles</taxon>
        <taxon>Oomycota</taxon>
        <taxon>Peronosporomycetes</taxon>
        <taxon>Peronosporales</taxon>
        <taxon>Peronosporaceae</taxon>
        <taxon>Phytophthora</taxon>
    </lineage>
</organism>
<dbReference type="eggNOG" id="ENOG502S132">
    <property type="taxonomic scope" value="Eukaryota"/>
</dbReference>
<comment type="similarity">
    <text evidence="2">Belongs to the flagellar radial spoke RSP3 family.</text>
</comment>
<keyword evidence="11" id="KW-1185">Reference proteome</keyword>
<dbReference type="GO" id="GO:0005929">
    <property type="term" value="C:cilium"/>
    <property type="evidence" value="ECO:0007669"/>
    <property type="project" value="TreeGrafter"/>
</dbReference>
<evidence type="ECO:0000256" key="2">
    <source>
        <dbReference type="ARBA" id="ARBA00006737"/>
    </source>
</evidence>
<keyword evidence="5" id="KW-0282">Flagellum</keyword>